<feature type="compositionally biased region" description="Polar residues" evidence="2">
    <location>
        <begin position="52"/>
        <end position="61"/>
    </location>
</feature>
<accession>A0ABS2I936</accession>
<name>A0ABS2I936_9GAMM</name>
<comment type="caution">
    <text evidence="3">The sequence shown here is derived from an EMBL/GenBank/DDBJ whole genome shotgun (WGS) entry which is preliminary data.</text>
</comment>
<evidence type="ECO:0000256" key="2">
    <source>
        <dbReference type="SAM" id="MobiDB-lite"/>
    </source>
</evidence>
<proteinExistence type="predicted"/>
<evidence type="ECO:0000313" key="4">
    <source>
        <dbReference type="Proteomes" id="UP000717995"/>
    </source>
</evidence>
<keyword evidence="4" id="KW-1185">Reference proteome</keyword>
<reference evidence="3 4" key="1">
    <citation type="submission" date="2021-02" db="EMBL/GenBank/DDBJ databases">
        <authorList>
            <person name="Lee D.-H."/>
        </authorList>
    </citation>
    <scope>NUCLEOTIDE SEQUENCE [LARGE SCALE GENOMIC DNA]</scope>
    <source>
        <strain evidence="3 4">UL073</strain>
    </source>
</reference>
<dbReference type="InterPro" id="IPR011010">
    <property type="entry name" value="DNA_brk_join_enz"/>
</dbReference>
<dbReference type="Proteomes" id="UP000717995">
    <property type="component" value="Unassembled WGS sequence"/>
</dbReference>
<dbReference type="Gene3D" id="1.10.443.10">
    <property type="entry name" value="Intergrase catalytic core"/>
    <property type="match status" value="1"/>
</dbReference>
<dbReference type="SUPFAM" id="SSF56349">
    <property type="entry name" value="DNA breaking-rejoining enzymes"/>
    <property type="match status" value="1"/>
</dbReference>
<protein>
    <submittedName>
        <fullName evidence="3">Uncharacterized protein</fullName>
    </submittedName>
</protein>
<dbReference type="RefSeq" id="WP_204914377.1">
    <property type="nucleotide sequence ID" value="NZ_JAFEUP010000001.1"/>
</dbReference>
<sequence length="87" mass="9462">MILFCSRAGKPVSHDTVKVAFNKLRKKTGIEDVTIHDILAKSLTDADAEGQECSSLGQSLRSQDDRTIPQGAVAEDRPAPEMPIQAR</sequence>
<organism evidence="3 4">
    <name type="scientific">Zestomonas insulae</name>
    <dbReference type="NCBI Taxonomy" id="2809017"/>
    <lineage>
        <taxon>Bacteria</taxon>
        <taxon>Pseudomonadati</taxon>
        <taxon>Pseudomonadota</taxon>
        <taxon>Gammaproteobacteria</taxon>
        <taxon>Pseudomonadales</taxon>
        <taxon>Pseudomonadaceae</taxon>
        <taxon>Zestomonas</taxon>
    </lineage>
</organism>
<keyword evidence="1" id="KW-0233">DNA recombination</keyword>
<gene>
    <name evidence="3" type="ORF">JQX08_02155</name>
</gene>
<evidence type="ECO:0000313" key="3">
    <source>
        <dbReference type="EMBL" id="MBM7059500.1"/>
    </source>
</evidence>
<feature type="region of interest" description="Disordered" evidence="2">
    <location>
        <begin position="50"/>
        <end position="87"/>
    </location>
</feature>
<evidence type="ECO:0000256" key="1">
    <source>
        <dbReference type="ARBA" id="ARBA00023172"/>
    </source>
</evidence>
<dbReference type="InterPro" id="IPR013762">
    <property type="entry name" value="Integrase-like_cat_sf"/>
</dbReference>
<dbReference type="EMBL" id="JAFEUP010000001">
    <property type="protein sequence ID" value="MBM7059500.1"/>
    <property type="molecule type" value="Genomic_DNA"/>
</dbReference>